<evidence type="ECO:0000256" key="1">
    <source>
        <dbReference type="SAM" id="Phobius"/>
    </source>
</evidence>
<dbReference type="Gramene" id="ERN10513">
    <property type="protein sequence ID" value="ERN10513"/>
    <property type="gene ID" value="AMTR_s00166p00028130"/>
</dbReference>
<keyword evidence="1" id="KW-0472">Membrane</keyword>
<keyword evidence="4" id="KW-1185">Reference proteome</keyword>
<keyword evidence="1" id="KW-0812">Transmembrane</keyword>
<name>W1PR20_AMBTC</name>
<accession>W1PR20</accession>
<feature type="transmembrane region" description="Helical" evidence="1">
    <location>
        <begin position="57"/>
        <end position="80"/>
    </location>
</feature>
<dbReference type="EMBL" id="KI392824">
    <property type="protein sequence ID" value="ERN10513.1"/>
    <property type="molecule type" value="Genomic_DNA"/>
</dbReference>
<dbReference type="STRING" id="13333.W1PR20"/>
<feature type="transmembrane region" description="Helical" evidence="1">
    <location>
        <begin position="152"/>
        <end position="172"/>
    </location>
</feature>
<evidence type="ECO:0000313" key="4">
    <source>
        <dbReference type="Proteomes" id="UP000017836"/>
    </source>
</evidence>
<dbReference type="InterPro" id="IPR027942">
    <property type="entry name" value="SEO_N"/>
</dbReference>
<dbReference type="OMA" id="DIHEHAE"/>
<evidence type="ECO:0000259" key="2">
    <source>
        <dbReference type="Pfam" id="PF14576"/>
    </source>
</evidence>
<keyword evidence="1" id="KW-1133">Transmembrane helix</keyword>
<evidence type="ECO:0000313" key="3">
    <source>
        <dbReference type="EMBL" id="ERN10513.1"/>
    </source>
</evidence>
<dbReference type="PANTHER" id="PTHR33232:SF20">
    <property type="entry name" value="PROTEIN SIEVE ELEMENT OCCLUSION B-LIKE"/>
    <property type="match status" value="1"/>
</dbReference>
<dbReference type="Proteomes" id="UP000017836">
    <property type="component" value="Unassembled WGS sequence"/>
</dbReference>
<dbReference type="HOGENOM" id="CLU_1527256_0_0_1"/>
<feature type="domain" description="Sieve element occlusion N-terminal" evidence="2">
    <location>
        <begin position="25"/>
        <end position="175"/>
    </location>
</feature>
<sequence>MGSELQFAPMEPSKLPAYAYIYNCIQVSCECSRDGDAHATALTLFNSLSNYSWEAKVVLVIAAFALSYGEFWLIAQLSIINPLAKSILLVKKFSDIHEHAETSEPRFEALVSLVKAMLDVTKCIIEFKDLPEEYINSYTLARTLAMMHIPSAVYWIIRSAVACAAHIIGLIGRGQK</sequence>
<protein>
    <recommendedName>
        <fullName evidence="2">Sieve element occlusion N-terminal domain-containing protein</fullName>
    </recommendedName>
</protein>
<gene>
    <name evidence="3" type="ORF">AMTR_s00166p00028130</name>
</gene>
<organism evidence="3 4">
    <name type="scientific">Amborella trichopoda</name>
    <dbReference type="NCBI Taxonomy" id="13333"/>
    <lineage>
        <taxon>Eukaryota</taxon>
        <taxon>Viridiplantae</taxon>
        <taxon>Streptophyta</taxon>
        <taxon>Embryophyta</taxon>
        <taxon>Tracheophyta</taxon>
        <taxon>Spermatophyta</taxon>
        <taxon>Magnoliopsida</taxon>
        <taxon>Amborellales</taxon>
        <taxon>Amborellaceae</taxon>
        <taxon>Amborella</taxon>
    </lineage>
</organism>
<dbReference type="eggNOG" id="ENOG502QS6Q">
    <property type="taxonomic scope" value="Eukaryota"/>
</dbReference>
<dbReference type="PANTHER" id="PTHR33232">
    <property type="entry name" value="PROTEIN SIEVE ELEMENT OCCLUSION B-LIKE"/>
    <property type="match status" value="1"/>
</dbReference>
<dbReference type="Pfam" id="PF14576">
    <property type="entry name" value="SEO_N"/>
    <property type="match status" value="1"/>
</dbReference>
<dbReference type="InterPro" id="IPR039299">
    <property type="entry name" value="SEOA"/>
</dbReference>
<reference evidence="4" key="1">
    <citation type="journal article" date="2013" name="Science">
        <title>The Amborella genome and the evolution of flowering plants.</title>
        <authorList>
            <consortium name="Amborella Genome Project"/>
        </authorList>
    </citation>
    <scope>NUCLEOTIDE SEQUENCE [LARGE SCALE GENOMIC DNA]</scope>
</reference>
<proteinExistence type="predicted"/>
<dbReference type="GO" id="GO:0010088">
    <property type="term" value="P:phloem development"/>
    <property type="evidence" value="ECO:0007669"/>
    <property type="project" value="InterPro"/>
</dbReference>
<dbReference type="AlphaFoldDB" id="W1PR20"/>